<gene>
    <name evidence="1" type="ORF">EXN61_21675</name>
</gene>
<proteinExistence type="predicted"/>
<dbReference type="AlphaFoldDB" id="A0A546XRU4"/>
<dbReference type="RefSeq" id="WP_142859129.1">
    <property type="nucleotide sequence ID" value="NZ_SGOE01000008.1"/>
</dbReference>
<protein>
    <recommendedName>
        <fullName evidence="3">Phage tail protein</fullName>
    </recommendedName>
</protein>
<organism evidence="1 2">
    <name type="scientific">Agrobacterium tumefaciens</name>
    <dbReference type="NCBI Taxonomy" id="358"/>
    <lineage>
        <taxon>Bacteria</taxon>
        <taxon>Pseudomonadati</taxon>
        <taxon>Pseudomonadota</taxon>
        <taxon>Alphaproteobacteria</taxon>
        <taxon>Hyphomicrobiales</taxon>
        <taxon>Rhizobiaceae</taxon>
        <taxon>Rhizobium/Agrobacterium group</taxon>
        <taxon>Agrobacterium</taxon>
        <taxon>Agrobacterium tumefaciens complex</taxon>
    </lineage>
</organism>
<accession>A0A546XRU4</accession>
<evidence type="ECO:0000313" key="1">
    <source>
        <dbReference type="EMBL" id="TRB03475.1"/>
    </source>
</evidence>
<sequence>MSTSDIGHTLYFKAGAPATFDEAGYEALFTTGAIKVNGIQSIGPVGGTNAIIDVPDLESGWIMGAKGAKTGSATAISMREIKGDAGQAAVKAAAKEGPHNLYSFKIVEPGASGDVEYITGICHDWQRNERSTTSYAGFTFSIRANYDSVVAEAP</sequence>
<reference evidence="1 2" key="1">
    <citation type="journal article" date="2019" name="Appl. Microbiol. Biotechnol.">
        <title>Differential efficiency of wild type rhizogenic strains for rol gene transformation of plants.</title>
        <authorList>
            <person name="Desmet S."/>
            <person name="De Keyser E."/>
            <person name="Van Vaerenbergh J."/>
            <person name="Baeyen S."/>
            <person name="Van Huylenbroeck J."/>
            <person name="Geelen D."/>
            <person name="Dhooghe E."/>
        </authorList>
    </citation>
    <scope>NUCLEOTIDE SEQUENCE [LARGE SCALE GENOMIC DNA]</scope>
    <source>
        <strain evidence="1 2">MAFF210266</strain>
    </source>
</reference>
<dbReference type="EMBL" id="SGOE01000008">
    <property type="protein sequence ID" value="TRB03475.1"/>
    <property type="molecule type" value="Genomic_DNA"/>
</dbReference>
<comment type="caution">
    <text evidence="1">The sequence shown here is derived from an EMBL/GenBank/DDBJ whole genome shotgun (WGS) entry which is preliminary data.</text>
</comment>
<name>A0A546XRU4_AGRTU</name>
<dbReference type="Proteomes" id="UP000317023">
    <property type="component" value="Unassembled WGS sequence"/>
</dbReference>
<evidence type="ECO:0000313" key="2">
    <source>
        <dbReference type="Proteomes" id="UP000317023"/>
    </source>
</evidence>
<dbReference type="Gene3D" id="4.10.410.40">
    <property type="match status" value="1"/>
</dbReference>
<evidence type="ECO:0008006" key="3">
    <source>
        <dbReference type="Google" id="ProtNLM"/>
    </source>
</evidence>